<evidence type="ECO:0000313" key="4">
    <source>
        <dbReference type="Proteomes" id="UP001501475"/>
    </source>
</evidence>
<dbReference type="InterPro" id="IPR024344">
    <property type="entry name" value="MDMPI_metal-binding"/>
</dbReference>
<name>A0ABN2KA12_9MICO</name>
<protein>
    <recommendedName>
        <fullName evidence="2">Mycothiol-dependent maleylpyruvate isomerase metal-binding domain-containing protein</fullName>
    </recommendedName>
</protein>
<feature type="domain" description="Mycothiol-dependent maleylpyruvate isomerase metal-binding" evidence="2">
    <location>
        <begin position="18"/>
        <end position="155"/>
    </location>
</feature>
<evidence type="ECO:0000313" key="3">
    <source>
        <dbReference type="EMBL" id="GAA1751416.1"/>
    </source>
</evidence>
<dbReference type="Gene3D" id="1.20.120.450">
    <property type="entry name" value="dinb family like domain"/>
    <property type="match status" value="1"/>
</dbReference>
<proteinExistence type="predicted"/>
<reference evidence="3 4" key="1">
    <citation type="journal article" date="2019" name="Int. J. Syst. Evol. Microbiol.">
        <title>The Global Catalogue of Microorganisms (GCM) 10K type strain sequencing project: providing services to taxonomists for standard genome sequencing and annotation.</title>
        <authorList>
            <consortium name="The Broad Institute Genomics Platform"/>
            <consortium name="The Broad Institute Genome Sequencing Center for Infectious Disease"/>
            <person name="Wu L."/>
            <person name="Ma J."/>
        </authorList>
    </citation>
    <scope>NUCLEOTIDE SEQUENCE [LARGE SCALE GENOMIC DNA]</scope>
    <source>
        <strain evidence="3 4">JCM 15591</strain>
    </source>
</reference>
<dbReference type="Proteomes" id="UP001501475">
    <property type="component" value="Unassembled WGS sequence"/>
</dbReference>
<sequence length="314" mass="32181">MPIHPPAPADLPGLFAAWRASIAALVDLGRACSDADFARPTACPGWSVQDQLAHVASVESLLTGAEPLSADVPHYPHIRHEMGAFMEEGVEARRRWAGAAVVDELDAVLAQGESTYVAPGRTLDAPVASPLGEMTVGDLLTLRIMDAWVHEQDVRAALERPGGWDTGAAAVFVEGAFTRLPRLLGPMLRPGEAVLFAVTGPVAGATGVGLLALSDEPGEVALAQLDDPGQWAGEVALVPLSTETFTRRAAGRIPATAARGTGSGAGPGTDGGVGDGTRSNAGDDRTVSAGHGETPDGASDSLAQRALEALAFVP</sequence>
<feature type="region of interest" description="Disordered" evidence="1">
    <location>
        <begin position="252"/>
        <end position="302"/>
    </location>
</feature>
<gene>
    <name evidence="3" type="ORF">GCM10009810_09670</name>
</gene>
<accession>A0ABN2KA12</accession>
<comment type="caution">
    <text evidence="3">The sequence shown here is derived from an EMBL/GenBank/DDBJ whole genome shotgun (WGS) entry which is preliminary data.</text>
</comment>
<dbReference type="Pfam" id="PF11716">
    <property type="entry name" value="MDMPI_N"/>
    <property type="match status" value="1"/>
</dbReference>
<feature type="compositionally biased region" description="Gly residues" evidence="1">
    <location>
        <begin position="261"/>
        <end position="275"/>
    </location>
</feature>
<dbReference type="InterPro" id="IPR017517">
    <property type="entry name" value="Maleyloyr_isom"/>
</dbReference>
<dbReference type="RefSeq" id="WP_344062892.1">
    <property type="nucleotide sequence ID" value="NZ_BAAAPN010000025.1"/>
</dbReference>
<evidence type="ECO:0000256" key="1">
    <source>
        <dbReference type="SAM" id="MobiDB-lite"/>
    </source>
</evidence>
<organism evidence="3 4">
    <name type="scientific">Nostocoides vanveenii</name>
    <dbReference type="NCBI Taxonomy" id="330835"/>
    <lineage>
        <taxon>Bacteria</taxon>
        <taxon>Bacillati</taxon>
        <taxon>Actinomycetota</taxon>
        <taxon>Actinomycetes</taxon>
        <taxon>Micrococcales</taxon>
        <taxon>Intrasporangiaceae</taxon>
        <taxon>Nostocoides</taxon>
    </lineage>
</organism>
<keyword evidence="4" id="KW-1185">Reference proteome</keyword>
<dbReference type="InterPro" id="IPR034660">
    <property type="entry name" value="DinB/YfiT-like"/>
</dbReference>
<dbReference type="EMBL" id="BAAAPN010000025">
    <property type="protein sequence ID" value="GAA1751416.1"/>
    <property type="molecule type" value="Genomic_DNA"/>
</dbReference>
<dbReference type="NCBIfam" id="TIGR03083">
    <property type="entry name" value="maleylpyruvate isomerase family mycothiol-dependent enzyme"/>
    <property type="match status" value="1"/>
</dbReference>
<evidence type="ECO:0000259" key="2">
    <source>
        <dbReference type="Pfam" id="PF11716"/>
    </source>
</evidence>
<dbReference type="SUPFAM" id="SSF109854">
    <property type="entry name" value="DinB/YfiT-like putative metalloenzymes"/>
    <property type="match status" value="1"/>
</dbReference>